<keyword evidence="2" id="KW-1003">Cell membrane</keyword>
<dbReference type="PANTHER" id="PTHR30336:SF0">
    <property type="entry name" value="PROTEIN SANA"/>
    <property type="match status" value="1"/>
</dbReference>
<keyword evidence="6 8" id="KW-0472">Membrane</keyword>
<dbReference type="Proteomes" id="UP001589758">
    <property type="component" value="Unassembled WGS sequence"/>
</dbReference>
<dbReference type="InterPro" id="IPR051599">
    <property type="entry name" value="Cell_Envelope_Assoc"/>
</dbReference>
<keyword evidence="11" id="KW-1185">Reference proteome</keyword>
<evidence type="ECO:0000313" key="10">
    <source>
        <dbReference type="EMBL" id="MFC0179810.1"/>
    </source>
</evidence>
<evidence type="ECO:0000256" key="7">
    <source>
        <dbReference type="ARBA" id="ARBA00037355"/>
    </source>
</evidence>
<evidence type="ECO:0000256" key="8">
    <source>
        <dbReference type="SAM" id="Phobius"/>
    </source>
</evidence>
<dbReference type="EMBL" id="JBHLXE010000076">
    <property type="protein sequence ID" value="MFC0179810.1"/>
    <property type="molecule type" value="Genomic_DNA"/>
</dbReference>
<evidence type="ECO:0000256" key="3">
    <source>
        <dbReference type="ARBA" id="ARBA00022519"/>
    </source>
</evidence>
<evidence type="ECO:0000259" key="9">
    <source>
        <dbReference type="Pfam" id="PF02698"/>
    </source>
</evidence>
<keyword evidence="4 8" id="KW-0812">Transmembrane</keyword>
<protein>
    <submittedName>
        <fullName evidence="10">Vancomycin high temperature exclusion protein</fullName>
    </submittedName>
</protein>
<dbReference type="Pfam" id="PF02698">
    <property type="entry name" value="DUF218"/>
    <property type="match status" value="1"/>
</dbReference>
<evidence type="ECO:0000256" key="4">
    <source>
        <dbReference type="ARBA" id="ARBA00022692"/>
    </source>
</evidence>
<evidence type="ECO:0000256" key="6">
    <source>
        <dbReference type="ARBA" id="ARBA00023136"/>
    </source>
</evidence>
<organism evidence="10 11">
    <name type="scientific">Thorsellia kenyensis</name>
    <dbReference type="NCBI Taxonomy" id="1549888"/>
    <lineage>
        <taxon>Bacteria</taxon>
        <taxon>Pseudomonadati</taxon>
        <taxon>Pseudomonadota</taxon>
        <taxon>Gammaproteobacteria</taxon>
        <taxon>Enterobacterales</taxon>
        <taxon>Thorselliaceae</taxon>
        <taxon>Thorsellia</taxon>
    </lineage>
</organism>
<feature type="domain" description="DUF218" evidence="9">
    <location>
        <begin position="78"/>
        <end position="198"/>
    </location>
</feature>
<evidence type="ECO:0000256" key="5">
    <source>
        <dbReference type="ARBA" id="ARBA00022989"/>
    </source>
</evidence>
<proteinExistence type="predicted"/>
<evidence type="ECO:0000256" key="1">
    <source>
        <dbReference type="ARBA" id="ARBA00004377"/>
    </source>
</evidence>
<comment type="function">
    <text evidence="7">Participates in the barrier function of the cell envelope.</text>
</comment>
<evidence type="ECO:0000313" key="11">
    <source>
        <dbReference type="Proteomes" id="UP001589758"/>
    </source>
</evidence>
<feature type="transmembrane region" description="Helical" evidence="8">
    <location>
        <begin position="34"/>
        <end position="56"/>
    </location>
</feature>
<accession>A0ABV6CA16</accession>
<comment type="caution">
    <text evidence="10">The sequence shown here is derived from an EMBL/GenBank/DDBJ whole genome shotgun (WGS) entry which is preliminary data.</text>
</comment>
<sequence>MKKNKAPILIESNPSAIYTEKSRFTFLSRLSIKLLTYSFIATLIIIITLLVNHYTFTFLAKDKIYTSVQEIPSNKVGLVLGTSKYYRSGNLNQYYKSRIEGAFELFSQGKINYFLLSGDNRVSNYNEPSTMRKDLISKGVDPSYIFLDFAGFRTLDSVIRAKSVFQTPSYTIITQRFHCERALFIARFNNIDATCFAVPDPYSGVVHYREILARAKATIDIFLLNKEPYFLGPNIYIPSEQELAPSDLDVIEQPDTRKNM</sequence>
<dbReference type="RefSeq" id="WP_385876916.1">
    <property type="nucleotide sequence ID" value="NZ_JBHLXE010000076.1"/>
</dbReference>
<comment type="subcellular location">
    <subcellularLocation>
        <location evidence="1">Cell inner membrane</location>
        <topology evidence="1">Single-pass membrane protein</topology>
    </subcellularLocation>
</comment>
<dbReference type="CDD" id="cd06259">
    <property type="entry name" value="YdcF-like"/>
    <property type="match status" value="1"/>
</dbReference>
<gene>
    <name evidence="10" type="ORF">ACFFIT_06880</name>
</gene>
<evidence type="ECO:0000256" key="2">
    <source>
        <dbReference type="ARBA" id="ARBA00022475"/>
    </source>
</evidence>
<reference evidence="10 11" key="1">
    <citation type="submission" date="2024-09" db="EMBL/GenBank/DDBJ databases">
        <authorList>
            <person name="Sun Q."/>
            <person name="Mori K."/>
        </authorList>
    </citation>
    <scope>NUCLEOTIDE SEQUENCE [LARGE SCALE GENOMIC DNA]</scope>
    <source>
        <strain evidence="10 11">CCM 8545</strain>
    </source>
</reference>
<dbReference type="PANTHER" id="PTHR30336">
    <property type="entry name" value="INNER MEMBRANE PROTEIN, PROBABLE PERMEASE"/>
    <property type="match status" value="1"/>
</dbReference>
<dbReference type="InterPro" id="IPR003848">
    <property type="entry name" value="DUF218"/>
</dbReference>
<keyword evidence="3" id="KW-0997">Cell inner membrane</keyword>
<keyword evidence="5 8" id="KW-1133">Transmembrane helix</keyword>
<name>A0ABV6CA16_9GAMM</name>